<reference evidence="1 2" key="2">
    <citation type="submission" date="2018-11" db="EMBL/GenBank/DDBJ databases">
        <authorList>
            <consortium name="Pathogen Informatics"/>
        </authorList>
    </citation>
    <scope>NUCLEOTIDE SEQUENCE [LARGE SCALE GENOMIC DNA]</scope>
</reference>
<sequence>MNNTKLWQMSRSVKILFNCSLFVLIRREMRLPMCFYEVKIKFCQVLHGSSRHPLSEYGRFYNLSYASIAEQPSRRLTDMYRRNALHTPATSNSISHLHHFHIPQAIFYECLLQHLTYPVREFMGLMAPPPGERRLVLKRANFLRGFEVHSDRFMLEGGDLSEAYPSRDFIKRY</sequence>
<protein>
    <submittedName>
        <fullName evidence="1 3">Uncharacterized protein</fullName>
    </submittedName>
</protein>
<dbReference type="EMBL" id="UYRS01018649">
    <property type="protein sequence ID" value="VDK38743.1"/>
    <property type="molecule type" value="Genomic_DNA"/>
</dbReference>
<dbReference type="OrthoDB" id="6278505at2759"/>
<keyword evidence="2" id="KW-1185">Reference proteome</keyword>
<evidence type="ECO:0000313" key="1">
    <source>
        <dbReference type="EMBL" id="VDK38743.1"/>
    </source>
</evidence>
<proteinExistence type="predicted"/>
<dbReference type="Proteomes" id="UP000282613">
    <property type="component" value="Unassembled WGS sequence"/>
</dbReference>
<reference evidence="3" key="1">
    <citation type="submission" date="2017-02" db="UniProtKB">
        <authorList>
            <consortium name="WormBaseParasite"/>
        </authorList>
    </citation>
    <scope>IDENTIFICATION</scope>
</reference>
<evidence type="ECO:0000313" key="2">
    <source>
        <dbReference type="Proteomes" id="UP000282613"/>
    </source>
</evidence>
<organism evidence="3">
    <name type="scientific">Taenia asiatica</name>
    <name type="common">Asian tapeworm</name>
    <dbReference type="NCBI Taxonomy" id="60517"/>
    <lineage>
        <taxon>Eukaryota</taxon>
        <taxon>Metazoa</taxon>
        <taxon>Spiralia</taxon>
        <taxon>Lophotrochozoa</taxon>
        <taxon>Platyhelminthes</taxon>
        <taxon>Cestoda</taxon>
        <taxon>Eucestoda</taxon>
        <taxon>Cyclophyllidea</taxon>
        <taxon>Taeniidae</taxon>
        <taxon>Taenia</taxon>
    </lineage>
</organism>
<dbReference type="STRING" id="60517.A0A0R3WAP0"/>
<gene>
    <name evidence="1" type="ORF">TASK_LOCUS7634</name>
</gene>
<name>A0A0R3WAP0_TAEAS</name>
<dbReference type="AlphaFoldDB" id="A0A0R3WAP0"/>
<accession>A0A0R3WAP0</accession>
<evidence type="ECO:0000313" key="3">
    <source>
        <dbReference type="WBParaSite" id="TASK_0000763301-mRNA-1"/>
    </source>
</evidence>
<dbReference type="WBParaSite" id="TASK_0000763301-mRNA-1">
    <property type="protein sequence ID" value="TASK_0000763301-mRNA-1"/>
    <property type="gene ID" value="TASK_0000763301"/>
</dbReference>